<dbReference type="RefSeq" id="WP_170037543.1">
    <property type="nucleotide sequence ID" value="NZ_PDJI01000004.1"/>
</dbReference>
<feature type="compositionally biased region" description="Gly residues" evidence="3">
    <location>
        <begin position="355"/>
        <end position="375"/>
    </location>
</feature>
<protein>
    <submittedName>
        <fullName evidence="6">Polyhydroxybutyrate depolymerase</fullName>
    </submittedName>
</protein>
<dbReference type="Proteomes" id="UP000222106">
    <property type="component" value="Unassembled WGS sequence"/>
</dbReference>
<dbReference type="PANTHER" id="PTHR43037:SF5">
    <property type="entry name" value="FERULOYL ESTERASE"/>
    <property type="match status" value="1"/>
</dbReference>
<dbReference type="Gene3D" id="3.40.50.1820">
    <property type="entry name" value="alpha/beta hydrolase"/>
    <property type="match status" value="1"/>
</dbReference>
<proteinExistence type="predicted"/>
<organism evidence="6 7">
    <name type="scientific">Georgenia soli</name>
    <dbReference type="NCBI Taxonomy" id="638953"/>
    <lineage>
        <taxon>Bacteria</taxon>
        <taxon>Bacillati</taxon>
        <taxon>Actinomycetota</taxon>
        <taxon>Actinomycetes</taxon>
        <taxon>Micrococcales</taxon>
        <taxon>Bogoriellaceae</taxon>
        <taxon>Georgenia</taxon>
    </lineage>
</organism>
<dbReference type="PANTHER" id="PTHR43037">
    <property type="entry name" value="UNNAMED PRODUCT-RELATED"/>
    <property type="match status" value="1"/>
</dbReference>
<name>A0A2A9EQD5_9MICO</name>
<evidence type="ECO:0000256" key="2">
    <source>
        <dbReference type="ARBA" id="ARBA00022801"/>
    </source>
</evidence>
<evidence type="ECO:0000313" key="7">
    <source>
        <dbReference type="Proteomes" id="UP000222106"/>
    </source>
</evidence>
<reference evidence="6 7" key="1">
    <citation type="submission" date="2017-10" db="EMBL/GenBank/DDBJ databases">
        <title>Sequencing the genomes of 1000 actinobacteria strains.</title>
        <authorList>
            <person name="Klenk H.-P."/>
        </authorList>
    </citation>
    <scope>NUCLEOTIDE SEQUENCE [LARGE SCALE GENOMIC DNA]</scope>
    <source>
        <strain evidence="6 7">DSM 21838</strain>
    </source>
</reference>
<feature type="domain" description="Peptidase S9 prolyl oligopeptidase catalytic" evidence="5">
    <location>
        <begin position="103"/>
        <end position="197"/>
    </location>
</feature>
<dbReference type="AlphaFoldDB" id="A0A2A9EQD5"/>
<keyword evidence="7" id="KW-1185">Reference proteome</keyword>
<evidence type="ECO:0000256" key="4">
    <source>
        <dbReference type="SAM" id="SignalP"/>
    </source>
</evidence>
<dbReference type="GO" id="GO:0008236">
    <property type="term" value="F:serine-type peptidase activity"/>
    <property type="evidence" value="ECO:0007669"/>
    <property type="project" value="InterPro"/>
</dbReference>
<dbReference type="SUPFAM" id="SSF53474">
    <property type="entry name" value="alpha/beta-Hydrolases"/>
    <property type="match status" value="1"/>
</dbReference>
<sequence length="375" mass="38558">MSTAHPARRTLRTAATVACLMLVPTVAAAAPSGVAGAAGAAGAAGTQLQPGVHEFSVEIDGHARTGVVLLPESWTPRSDLPLVLNLHGSRSDGAEQLVWSDAAQLAEEEGYVVVLPDGGIENPGDGWLWNVPGVTDAPAGSPDDVAFLRSLVEWASDEYGTSAENVFATGYSGGGRMISQAACEDPTLFRAIAPVTGLRAGFPVQDGTGAWVPDPASCAPEEVTPIVTFVGTEDPVNPLDGGGAAYWRYGHEAALARWAEIGGYTSVEVSEPAPGVTLTAIGDGSGRNEIESWSIEGAGHVWPGSPAFEHETSWAGTPTFAVNANEVIWDFFEEHSVDARGKGNGDGNGHRPGTPGHGDGRPGNGVGHAYGPGAR</sequence>
<keyword evidence="1 4" id="KW-0732">Signal</keyword>
<accession>A0A2A9EQD5</accession>
<evidence type="ECO:0000256" key="3">
    <source>
        <dbReference type="SAM" id="MobiDB-lite"/>
    </source>
</evidence>
<comment type="caution">
    <text evidence="6">The sequence shown here is derived from an EMBL/GenBank/DDBJ whole genome shotgun (WGS) entry which is preliminary data.</text>
</comment>
<dbReference type="EMBL" id="PDJI01000004">
    <property type="protein sequence ID" value="PFG40983.1"/>
    <property type="molecule type" value="Genomic_DNA"/>
</dbReference>
<keyword evidence="2" id="KW-0378">Hydrolase</keyword>
<feature type="signal peptide" evidence="4">
    <location>
        <begin position="1"/>
        <end position="29"/>
    </location>
</feature>
<evidence type="ECO:0000256" key="1">
    <source>
        <dbReference type="ARBA" id="ARBA00022729"/>
    </source>
</evidence>
<feature type="region of interest" description="Disordered" evidence="3">
    <location>
        <begin position="339"/>
        <end position="375"/>
    </location>
</feature>
<dbReference type="InterPro" id="IPR029058">
    <property type="entry name" value="AB_hydrolase_fold"/>
</dbReference>
<evidence type="ECO:0000259" key="5">
    <source>
        <dbReference type="Pfam" id="PF00326"/>
    </source>
</evidence>
<gene>
    <name evidence="6" type="ORF">ATJ97_3528</name>
</gene>
<dbReference type="ESTHER" id="9mico-a0a2a9eqd5">
    <property type="family name" value="Esterase_phb"/>
</dbReference>
<dbReference type="InterPro" id="IPR001375">
    <property type="entry name" value="Peptidase_S9_cat"/>
</dbReference>
<feature type="chain" id="PRO_5012427994" evidence="4">
    <location>
        <begin position="30"/>
        <end position="375"/>
    </location>
</feature>
<dbReference type="Pfam" id="PF00326">
    <property type="entry name" value="Peptidase_S9"/>
    <property type="match status" value="1"/>
</dbReference>
<dbReference type="GO" id="GO:0006508">
    <property type="term" value="P:proteolysis"/>
    <property type="evidence" value="ECO:0007669"/>
    <property type="project" value="InterPro"/>
</dbReference>
<evidence type="ECO:0000313" key="6">
    <source>
        <dbReference type="EMBL" id="PFG40983.1"/>
    </source>
</evidence>
<dbReference type="InterPro" id="IPR050955">
    <property type="entry name" value="Plant_Biomass_Hydrol_Est"/>
</dbReference>